<dbReference type="Gene3D" id="3.30.300.30">
    <property type="match status" value="1"/>
</dbReference>
<name>A0A4V5N0J1_9ACTN</name>
<dbReference type="InterPro" id="IPR009081">
    <property type="entry name" value="PP-bd_ACP"/>
</dbReference>
<dbReference type="NCBIfam" id="TIGR02353">
    <property type="entry name" value="NRPS_term_dom"/>
    <property type="match status" value="1"/>
</dbReference>
<feature type="transmembrane region" description="Helical" evidence="5">
    <location>
        <begin position="1062"/>
        <end position="1084"/>
    </location>
</feature>
<accession>A0A4V5N0J1</accession>
<dbReference type="SUPFAM" id="SSF56801">
    <property type="entry name" value="Acetyl-CoA synthetase-like"/>
    <property type="match status" value="1"/>
</dbReference>
<dbReference type="InterPro" id="IPR042099">
    <property type="entry name" value="ANL_N_sf"/>
</dbReference>
<dbReference type="PROSITE" id="PS00101">
    <property type="entry name" value="HEXAPEP_TRANSFERASES"/>
    <property type="match status" value="1"/>
</dbReference>
<evidence type="ECO:0000256" key="4">
    <source>
        <dbReference type="ARBA" id="ARBA00022737"/>
    </source>
</evidence>
<protein>
    <submittedName>
        <fullName evidence="7">Amino acid adenylation protein</fullName>
    </submittedName>
</protein>
<dbReference type="GO" id="GO:0005737">
    <property type="term" value="C:cytoplasm"/>
    <property type="evidence" value="ECO:0007669"/>
    <property type="project" value="TreeGrafter"/>
</dbReference>
<dbReference type="Gene3D" id="2.160.10.10">
    <property type="entry name" value="Hexapeptide repeat proteins"/>
    <property type="match status" value="2"/>
</dbReference>
<dbReference type="InterPro" id="IPR000873">
    <property type="entry name" value="AMP-dep_synth/lig_dom"/>
</dbReference>
<dbReference type="InterPro" id="IPR018357">
    <property type="entry name" value="Hexapep_transf_CS"/>
</dbReference>
<dbReference type="CDD" id="cd05930">
    <property type="entry name" value="A_NRPS"/>
    <property type="match status" value="1"/>
</dbReference>
<dbReference type="Gene3D" id="3.40.50.12780">
    <property type="entry name" value="N-terminal domain of ligase-like"/>
    <property type="match status" value="1"/>
</dbReference>
<keyword evidence="4" id="KW-0677">Repeat</keyword>
<dbReference type="InterPro" id="IPR011004">
    <property type="entry name" value="Trimer_LpxA-like_sf"/>
</dbReference>
<feature type="transmembrane region" description="Helical" evidence="5">
    <location>
        <begin position="860"/>
        <end position="880"/>
    </location>
</feature>
<dbReference type="EMBL" id="SUMC01000068">
    <property type="protein sequence ID" value="TKA01959.1"/>
    <property type="molecule type" value="Genomic_DNA"/>
</dbReference>
<dbReference type="InterPro" id="IPR020806">
    <property type="entry name" value="PKS_PP-bd"/>
</dbReference>
<dbReference type="GO" id="GO:0043041">
    <property type="term" value="P:amino acid activation for nonribosomal peptide biosynthetic process"/>
    <property type="evidence" value="ECO:0007669"/>
    <property type="project" value="TreeGrafter"/>
</dbReference>
<proteinExistence type="predicted"/>
<reference evidence="7 8" key="1">
    <citation type="submission" date="2019-04" db="EMBL/GenBank/DDBJ databases">
        <title>Streptomyces oryziradicis sp. nov., a novel actinomycete isolated from rhizosphere soil of rice (Oryza sativa L.).</title>
        <authorList>
            <person name="Li C."/>
        </authorList>
    </citation>
    <scope>NUCLEOTIDE SEQUENCE [LARGE SCALE GENOMIC DNA]</scope>
    <source>
        <strain evidence="7 8">NEAU-C40</strain>
    </source>
</reference>
<dbReference type="PANTHER" id="PTHR45527">
    <property type="entry name" value="NONRIBOSOMAL PEPTIDE SYNTHETASE"/>
    <property type="match status" value="1"/>
</dbReference>
<dbReference type="PROSITE" id="PS50075">
    <property type="entry name" value="CARRIER"/>
    <property type="match status" value="1"/>
</dbReference>
<dbReference type="PANTHER" id="PTHR45527:SF1">
    <property type="entry name" value="FATTY ACID SYNTHASE"/>
    <property type="match status" value="1"/>
</dbReference>
<keyword evidence="1" id="KW-0596">Phosphopantetheine</keyword>
<evidence type="ECO:0000256" key="5">
    <source>
        <dbReference type="SAM" id="Phobius"/>
    </source>
</evidence>
<evidence type="ECO:0000313" key="8">
    <source>
        <dbReference type="Proteomes" id="UP000305778"/>
    </source>
</evidence>
<dbReference type="InterPro" id="IPR045851">
    <property type="entry name" value="AMP-bd_C_sf"/>
</dbReference>
<dbReference type="GO" id="GO:0031177">
    <property type="term" value="F:phosphopantetheine binding"/>
    <property type="evidence" value="ECO:0007669"/>
    <property type="project" value="InterPro"/>
</dbReference>
<dbReference type="InterPro" id="IPR020845">
    <property type="entry name" value="AMP-binding_CS"/>
</dbReference>
<dbReference type="GO" id="GO:0017000">
    <property type="term" value="P:antibiotic biosynthetic process"/>
    <property type="evidence" value="ECO:0007669"/>
    <property type="project" value="UniProtKB-ARBA"/>
</dbReference>
<keyword evidence="5" id="KW-0812">Transmembrane</keyword>
<comment type="caution">
    <text evidence="7">The sequence shown here is derived from an EMBL/GenBank/DDBJ whole genome shotgun (WGS) entry which is preliminary data.</text>
</comment>
<dbReference type="InterPro" id="IPR036736">
    <property type="entry name" value="ACP-like_sf"/>
</dbReference>
<evidence type="ECO:0000256" key="2">
    <source>
        <dbReference type="ARBA" id="ARBA00022553"/>
    </source>
</evidence>
<dbReference type="Pfam" id="PF00550">
    <property type="entry name" value="PP-binding"/>
    <property type="match status" value="1"/>
</dbReference>
<dbReference type="Gene3D" id="1.10.1200.10">
    <property type="entry name" value="ACP-like"/>
    <property type="match status" value="1"/>
</dbReference>
<evidence type="ECO:0000256" key="3">
    <source>
        <dbReference type="ARBA" id="ARBA00022679"/>
    </source>
</evidence>
<sequence>MPPRTLLDILECSVWAYPDAPALDADGVVLSYRELWDRVGLLARDLAVLGVGVGDRVGVQVPSGTVDLYTAVLTVLRTGASYVPVDAEDPDRRAAAVWADAEVCAVIGEGGTVRPGPGRVPCGKAGLPRPADEAWVIFTSGTSGRPKGVAVTHRSAAAFVDAEAQLFLRHRPLGPGDRVLAGLSVAFDASCEEMWLAWRHAACLVPAPCSLVRAGADLGPWLLERGVTVVSTVPTLAALWPAECLMGVRLLVLGGEACPAELVDRLAAPQRELWNTYGPTETTVVACAARLAPGEPVRIGAPLAGCELAVVGPDNRPVAWGEIGELVIGGVGTARYLDPARDAEKFQPHPFLRSPRAYRSGDLVRADPLGLVYMGRADEQVKLAGRRVELGEIDAAIQSLPGVRAAAAAVRATPAGGQVLVGYLVLHGDGCQSFDTAAARDLLLARLPQPLVPLLAVVDGLPTHTSGKVDRDALPWPLLERQAVPAGTAPGPTGTVRWLADLWESLLGLRPEEESDFFTLGGTSLSAAQLVSTLRERVPRVSVADVYQCPRLLDLAARLNELEGGGDLGRKVLPAPRRAGAVQLVVVTVLCSVVGIRLLVVLAALGNLVGPLPWAPQSSWWLIAAGWLALSSAPGRVVVGAAVGRLLTAGFRPGTYPRGGLVHLRLWAAERMGTVLGTASLLGTHWAARYAKALGCSVGRSVELHAMPPVTGMARFGSGCVLEPEADAAGWWLDGDVLHLGRVEVGYGARVGARSMLMPGAKVGSGADVAPGSCVDGEVPADERWYGSPARRISGSPRAGHDWPQPVRVRSRRWELAYSAALLALGLLPLVASLPALLVLNRFVGDEQDLGAVALDLLPLTPLLALLTMGCYATLTVLLVRLAGRALTPGHHPTGGRVAWCAWLVSRLMGMARTSLFPFYAGLLTPLWLRMLGARVGRQAEVSTVLGLPALMRVGDQAFLADDTLVAPFELRGGWLRLDFSCVGRRAFVGNSGIVSPGRELPQDALVGVLSDVPAHADPGSSWLGRPGFSLPRVREQGDPGRTWAPPRRLVLARAAVEACRLVPVMCTALIGSLTAITLQMLAVRYGLPAAAALAGVVLLCAGILACLATTAAKWLVMGRFMTGRHPLWSSFVWRNELYDTFVEELAMPWLGRLLLGTPFLNMWLRSLGARIGRGVWCETHWLPETDLVRIEDGASVNRGCVVQTHLFHDRVLQLDHIRLDAGATLGPHSIALPGASLAAGTVVGPASLVMRGERVPAGTRWLGNPIAPWPCPADHAKTSPCRCAEPPLAATTAPR</sequence>
<keyword evidence="5" id="KW-0472">Membrane</keyword>
<dbReference type="GO" id="GO:0044550">
    <property type="term" value="P:secondary metabolite biosynthetic process"/>
    <property type="evidence" value="ECO:0007669"/>
    <property type="project" value="TreeGrafter"/>
</dbReference>
<evidence type="ECO:0000256" key="1">
    <source>
        <dbReference type="ARBA" id="ARBA00022450"/>
    </source>
</evidence>
<dbReference type="Pfam" id="PF00501">
    <property type="entry name" value="AMP-binding"/>
    <property type="match status" value="1"/>
</dbReference>
<dbReference type="GO" id="GO:0016740">
    <property type="term" value="F:transferase activity"/>
    <property type="evidence" value="ECO:0007669"/>
    <property type="project" value="UniProtKB-KW"/>
</dbReference>
<feature type="domain" description="Carrier" evidence="6">
    <location>
        <begin position="490"/>
        <end position="563"/>
    </location>
</feature>
<gene>
    <name evidence="7" type="ORF">FCI23_39890</name>
</gene>
<dbReference type="SMART" id="SM00823">
    <property type="entry name" value="PKS_PP"/>
    <property type="match status" value="1"/>
</dbReference>
<dbReference type="OrthoDB" id="2472181at2"/>
<dbReference type="SUPFAM" id="SSF51161">
    <property type="entry name" value="Trimeric LpxA-like enzymes"/>
    <property type="match status" value="3"/>
</dbReference>
<dbReference type="Proteomes" id="UP000305778">
    <property type="component" value="Unassembled WGS sequence"/>
</dbReference>
<organism evidence="7 8">
    <name type="scientific">Actinacidiphila oryziradicis</name>
    <dbReference type="NCBI Taxonomy" id="2571141"/>
    <lineage>
        <taxon>Bacteria</taxon>
        <taxon>Bacillati</taxon>
        <taxon>Actinomycetota</taxon>
        <taxon>Actinomycetes</taxon>
        <taxon>Kitasatosporales</taxon>
        <taxon>Streptomycetaceae</taxon>
        <taxon>Actinacidiphila</taxon>
    </lineage>
</organism>
<keyword evidence="8" id="KW-1185">Reference proteome</keyword>
<keyword evidence="5" id="KW-1133">Transmembrane helix</keyword>
<feature type="transmembrane region" description="Helical" evidence="5">
    <location>
        <begin position="1090"/>
        <end position="1117"/>
    </location>
</feature>
<dbReference type="PROSITE" id="PS00455">
    <property type="entry name" value="AMP_BINDING"/>
    <property type="match status" value="1"/>
</dbReference>
<keyword evidence="3" id="KW-0808">Transferase</keyword>
<evidence type="ECO:0000313" key="7">
    <source>
        <dbReference type="EMBL" id="TKA01959.1"/>
    </source>
</evidence>
<feature type="transmembrane region" description="Helical" evidence="5">
    <location>
        <begin position="816"/>
        <end position="840"/>
    </location>
</feature>
<dbReference type="InterPro" id="IPR012728">
    <property type="entry name" value="Pls/PosA_C"/>
</dbReference>
<evidence type="ECO:0000259" key="6">
    <source>
        <dbReference type="PROSITE" id="PS50075"/>
    </source>
</evidence>
<keyword evidence="2" id="KW-0597">Phosphoprotein</keyword>
<feature type="transmembrane region" description="Helical" evidence="5">
    <location>
        <begin position="580"/>
        <end position="600"/>
    </location>
</feature>
<dbReference type="SUPFAM" id="SSF47336">
    <property type="entry name" value="ACP-like"/>
    <property type="match status" value="1"/>
</dbReference>